<accession>A0A6D2J7E0</accession>
<gene>
    <name evidence="1" type="ORF">MERR_LOCUS24712</name>
</gene>
<name>A0A6D2J7E0_9BRAS</name>
<reference evidence="1" key="1">
    <citation type="submission" date="2020-01" db="EMBL/GenBank/DDBJ databases">
        <authorList>
            <person name="Mishra B."/>
        </authorList>
    </citation>
    <scope>NUCLEOTIDE SEQUENCE [LARGE SCALE GENOMIC DNA]</scope>
</reference>
<sequence length="95" mass="10733">MAELFLLDLWYTKDLSKELGSSISVWYDPWFSDSRRGQLSANELIIPSPDVATGYKPNTWGWYFTTTGRYTVKSGYSVLQELSEDGALPVFGPDV</sequence>
<keyword evidence="2" id="KW-1185">Reference proteome</keyword>
<evidence type="ECO:0000313" key="1">
    <source>
        <dbReference type="EMBL" id="CAA7037477.1"/>
    </source>
</evidence>
<dbReference type="AlphaFoldDB" id="A0A6D2J7E0"/>
<comment type="caution">
    <text evidence="1">The sequence shown here is derived from an EMBL/GenBank/DDBJ whole genome shotgun (WGS) entry which is preliminary data.</text>
</comment>
<proteinExistence type="predicted"/>
<evidence type="ECO:0000313" key="2">
    <source>
        <dbReference type="Proteomes" id="UP000467841"/>
    </source>
</evidence>
<protein>
    <submittedName>
        <fullName evidence="1">Uncharacterized protein</fullName>
    </submittedName>
</protein>
<dbReference type="Proteomes" id="UP000467841">
    <property type="component" value="Unassembled WGS sequence"/>
</dbReference>
<organism evidence="1 2">
    <name type="scientific">Microthlaspi erraticum</name>
    <dbReference type="NCBI Taxonomy" id="1685480"/>
    <lineage>
        <taxon>Eukaryota</taxon>
        <taxon>Viridiplantae</taxon>
        <taxon>Streptophyta</taxon>
        <taxon>Embryophyta</taxon>
        <taxon>Tracheophyta</taxon>
        <taxon>Spermatophyta</taxon>
        <taxon>Magnoliopsida</taxon>
        <taxon>eudicotyledons</taxon>
        <taxon>Gunneridae</taxon>
        <taxon>Pentapetalae</taxon>
        <taxon>rosids</taxon>
        <taxon>malvids</taxon>
        <taxon>Brassicales</taxon>
        <taxon>Brassicaceae</taxon>
        <taxon>Coluteocarpeae</taxon>
        <taxon>Microthlaspi</taxon>
    </lineage>
</organism>
<dbReference type="EMBL" id="CACVBM020001175">
    <property type="protein sequence ID" value="CAA7037477.1"/>
    <property type="molecule type" value="Genomic_DNA"/>
</dbReference>